<proteinExistence type="predicted"/>
<evidence type="ECO:0000313" key="2">
    <source>
        <dbReference type="Proteomes" id="UP000046392"/>
    </source>
</evidence>
<dbReference type="Proteomes" id="UP000046392">
    <property type="component" value="Unplaced"/>
</dbReference>
<evidence type="ECO:0000256" key="1">
    <source>
        <dbReference type="SAM" id="Coils"/>
    </source>
</evidence>
<feature type="coiled-coil region" evidence="1">
    <location>
        <begin position="10"/>
        <end position="44"/>
    </location>
</feature>
<name>A0A0N5BWH1_STREA</name>
<evidence type="ECO:0000313" key="3">
    <source>
        <dbReference type="WBParaSite" id="SPAL_0001016600.1"/>
    </source>
</evidence>
<protein>
    <submittedName>
        <fullName evidence="3">G protein gamma domain-containing protein</fullName>
    </submittedName>
</protein>
<organism evidence="2 3">
    <name type="scientific">Strongyloides papillosus</name>
    <name type="common">Intestinal threadworm</name>
    <dbReference type="NCBI Taxonomy" id="174720"/>
    <lineage>
        <taxon>Eukaryota</taxon>
        <taxon>Metazoa</taxon>
        <taxon>Ecdysozoa</taxon>
        <taxon>Nematoda</taxon>
        <taxon>Chromadorea</taxon>
        <taxon>Rhabditida</taxon>
        <taxon>Tylenchina</taxon>
        <taxon>Panagrolaimomorpha</taxon>
        <taxon>Strongyloidoidea</taxon>
        <taxon>Strongyloididae</taxon>
        <taxon>Strongyloides</taxon>
    </lineage>
</organism>
<reference evidence="3" key="1">
    <citation type="submission" date="2017-02" db="UniProtKB">
        <authorList>
            <consortium name="WormBaseParasite"/>
        </authorList>
    </citation>
    <scope>IDENTIFICATION</scope>
</reference>
<sequence>MVNKKKNTPIDNSKKKQDQIMKDLKKLEEQLYKYETELLTKELNCEPKDIPDNLRIYSGSSATCPLRK</sequence>
<dbReference type="AlphaFoldDB" id="A0A0N5BWH1"/>
<keyword evidence="1" id="KW-0175">Coiled coil</keyword>
<keyword evidence="2" id="KW-1185">Reference proteome</keyword>
<accession>A0A0N5BWH1</accession>
<dbReference type="WBParaSite" id="SPAL_0001016600.1">
    <property type="protein sequence ID" value="SPAL_0001016600.1"/>
    <property type="gene ID" value="SPAL_0001016600"/>
</dbReference>